<comment type="caution">
    <text evidence="7">The sequence shown here is derived from an EMBL/GenBank/DDBJ whole genome shotgun (WGS) entry which is preliminary data.</text>
</comment>
<evidence type="ECO:0000256" key="4">
    <source>
        <dbReference type="ARBA" id="ARBA00047686"/>
    </source>
</evidence>
<comment type="function">
    <text evidence="5">This enzyme is involved in nucleotide metabolism: it produces dUMP, the immediate precursor of thymidine nucleotides and it decreases the intracellular concentration of dUTP so that uracil cannot be incorporated into DNA.</text>
</comment>
<reference evidence="7" key="1">
    <citation type="submission" date="2022-11" db="EMBL/GenBank/DDBJ databases">
        <title>Draft genome sequence of Hoeflea poritis E7-10 and Hoeflea prorocentri PM5-8, separated from scleractinian coral Porites lutea and marine dinoflagellate.</title>
        <authorList>
            <person name="Zhang G."/>
            <person name="Wei Q."/>
            <person name="Cai L."/>
        </authorList>
    </citation>
    <scope>NUCLEOTIDE SEQUENCE</scope>
    <source>
        <strain evidence="7">PM5-8</strain>
    </source>
</reference>
<dbReference type="EMBL" id="JAPJZI010000001">
    <property type="protein sequence ID" value="MDA5400640.1"/>
    <property type="molecule type" value="Genomic_DNA"/>
</dbReference>
<dbReference type="PANTHER" id="PTHR11241:SF0">
    <property type="entry name" value="DEOXYURIDINE 5'-TRIPHOSPHATE NUCLEOTIDOHYDROLASE"/>
    <property type="match status" value="1"/>
</dbReference>
<dbReference type="NCBIfam" id="TIGR00576">
    <property type="entry name" value="dut"/>
    <property type="match status" value="1"/>
</dbReference>
<comment type="pathway">
    <text evidence="5">Pyrimidine metabolism; dUMP biosynthesis; dUMP from dCTP (dUTP route): step 2/2.</text>
</comment>
<feature type="domain" description="dUTPase-like" evidence="6">
    <location>
        <begin position="30"/>
        <end position="162"/>
    </location>
</feature>
<dbReference type="Gene3D" id="2.70.40.10">
    <property type="match status" value="1"/>
</dbReference>
<dbReference type="NCBIfam" id="NF001862">
    <property type="entry name" value="PRK00601.1"/>
    <property type="match status" value="1"/>
</dbReference>
<dbReference type="InterPro" id="IPR029054">
    <property type="entry name" value="dUTPase-like"/>
</dbReference>
<comment type="caution">
    <text evidence="5">Lacks conserved residue(s) required for the propagation of feature annotation.</text>
</comment>
<dbReference type="HAMAP" id="MF_00116">
    <property type="entry name" value="dUTPase_bact"/>
    <property type="match status" value="1"/>
</dbReference>
<evidence type="ECO:0000313" key="8">
    <source>
        <dbReference type="Proteomes" id="UP001151234"/>
    </source>
</evidence>
<comment type="catalytic activity">
    <reaction evidence="4 5">
        <text>dUTP + H2O = dUMP + diphosphate + H(+)</text>
        <dbReference type="Rhea" id="RHEA:10248"/>
        <dbReference type="ChEBI" id="CHEBI:15377"/>
        <dbReference type="ChEBI" id="CHEBI:15378"/>
        <dbReference type="ChEBI" id="CHEBI:33019"/>
        <dbReference type="ChEBI" id="CHEBI:61555"/>
        <dbReference type="ChEBI" id="CHEBI:246422"/>
        <dbReference type="EC" id="3.6.1.23"/>
    </reaction>
</comment>
<keyword evidence="5" id="KW-0460">Magnesium</keyword>
<dbReference type="AlphaFoldDB" id="A0A9X3UL43"/>
<keyword evidence="3 5" id="KW-0546">Nucleotide metabolism</keyword>
<dbReference type="CDD" id="cd07557">
    <property type="entry name" value="trimeric_dUTPase"/>
    <property type="match status" value="1"/>
</dbReference>
<sequence length="163" mass="17191">MAAQTFQYTTIDETGPVVGLVRLPHGSSLALPSYETEGAAGMDLRAANDEAAPITLDPGARVLVPTGFVFEIPPGFEAQIRPRSGLAFKHGLTCLNTPGTIDSDYRGEVQVLLINHGSEAFTIERGMRIAQMVIAPVVQARIEERTLAGETGRGSGGFGSTGH</sequence>
<evidence type="ECO:0000256" key="3">
    <source>
        <dbReference type="ARBA" id="ARBA00023080"/>
    </source>
</evidence>
<feature type="binding site" evidence="5">
    <location>
        <begin position="83"/>
        <end position="85"/>
    </location>
    <ligand>
        <name>substrate</name>
    </ligand>
</feature>
<name>A0A9X3UL43_9HYPH</name>
<dbReference type="EC" id="3.6.1.23" evidence="5"/>
<dbReference type="InterPro" id="IPR036157">
    <property type="entry name" value="dUTPase-like_sf"/>
</dbReference>
<evidence type="ECO:0000313" key="7">
    <source>
        <dbReference type="EMBL" id="MDA5400640.1"/>
    </source>
</evidence>
<accession>A0A9X3UL43</accession>
<keyword evidence="2 5" id="KW-0378">Hydrolase</keyword>
<protein>
    <recommendedName>
        <fullName evidence="5">Deoxyuridine 5'-triphosphate nucleotidohydrolase</fullName>
        <shortName evidence="5">dUTPase</shortName>
        <ecNumber evidence="5">3.6.1.23</ecNumber>
    </recommendedName>
    <alternativeName>
        <fullName evidence="5">dUTP pyrophosphatase</fullName>
    </alternativeName>
</protein>
<dbReference type="InterPro" id="IPR008181">
    <property type="entry name" value="dUTPase"/>
</dbReference>
<evidence type="ECO:0000259" key="6">
    <source>
        <dbReference type="Pfam" id="PF00692"/>
    </source>
</evidence>
<proteinExistence type="inferred from homology"/>
<dbReference type="Pfam" id="PF00692">
    <property type="entry name" value="dUTPase"/>
    <property type="match status" value="1"/>
</dbReference>
<comment type="cofactor">
    <cofactor evidence="5">
        <name>Mg(2+)</name>
        <dbReference type="ChEBI" id="CHEBI:18420"/>
    </cofactor>
</comment>
<dbReference type="InterPro" id="IPR033704">
    <property type="entry name" value="dUTPase_trimeric"/>
</dbReference>
<dbReference type="PANTHER" id="PTHR11241">
    <property type="entry name" value="DEOXYURIDINE 5'-TRIPHOSPHATE NUCLEOTIDOHYDROLASE"/>
    <property type="match status" value="1"/>
</dbReference>
<keyword evidence="5" id="KW-0479">Metal-binding</keyword>
<dbReference type="RefSeq" id="WP_267992357.1">
    <property type="nucleotide sequence ID" value="NZ_JAPJZI010000001.1"/>
</dbReference>
<feature type="binding site" evidence="5">
    <location>
        <position position="96"/>
    </location>
    <ligand>
        <name>substrate</name>
    </ligand>
</feature>
<dbReference type="GO" id="GO:0000287">
    <property type="term" value="F:magnesium ion binding"/>
    <property type="evidence" value="ECO:0007669"/>
    <property type="project" value="UniProtKB-UniRule"/>
</dbReference>
<evidence type="ECO:0000256" key="2">
    <source>
        <dbReference type="ARBA" id="ARBA00022801"/>
    </source>
</evidence>
<dbReference type="SUPFAM" id="SSF51283">
    <property type="entry name" value="dUTPase-like"/>
    <property type="match status" value="1"/>
</dbReference>
<dbReference type="GO" id="GO:0004170">
    <property type="term" value="F:dUTP diphosphatase activity"/>
    <property type="evidence" value="ECO:0007669"/>
    <property type="project" value="UniProtKB-UniRule"/>
</dbReference>
<evidence type="ECO:0000256" key="1">
    <source>
        <dbReference type="ARBA" id="ARBA00006581"/>
    </source>
</evidence>
<dbReference type="GO" id="GO:0046081">
    <property type="term" value="P:dUTP catabolic process"/>
    <property type="evidence" value="ECO:0007669"/>
    <property type="project" value="InterPro"/>
</dbReference>
<evidence type="ECO:0000256" key="5">
    <source>
        <dbReference type="HAMAP-Rule" id="MF_00116"/>
    </source>
</evidence>
<feature type="binding site" evidence="5">
    <location>
        <begin position="100"/>
        <end position="102"/>
    </location>
    <ligand>
        <name>substrate</name>
    </ligand>
</feature>
<dbReference type="GO" id="GO:0006226">
    <property type="term" value="P:dUMP biosynthetic process"/>
    <property type="evidence" value="ECO:0007669"/>
    <property type="project" value="UniProtKB-UniRule"/>
</dbReference>
<gene>
    <name evidence="5 7" type="primary">dut</name>
    <name evidence="7" type="ORF">OQ273_18850</name>
</gene>
<comment type="similarity">
    <text evidence="1 5">Belongs to the dUTPase family.</text>
</comment>
<organism evidence="7 8">
    <name type="scientific">Hoeflea prorocentri</name>
    <dbReference type="NCBI Taxonomy" id="1922333"/>
    <lineage>
        <taxon>Bacteria</taxon>
        <taxon>Pseudomonadati</taxon>
        <taxon>Pseudomonadota</taxon>
        <taxon>Alphaproteobacteria</taxon>
        <taxon>Hyphomicrobiales</taxon>
        <taxon>Rhizobiaceae</taxon>
        <taxon>Hoeflea</taxon>
    </lineage>
</organism>
<keyword evidence="8" id="KW-1185">Reference proteome</keyword>
<dbReference type="Proteomes" id="UP001151234">
    <property type="component" value="Unassembled WGS sequence"/>
</dbReference>